<name>A0ACC0ADY5_CATRO</name>
<gene>
    <name evidence="1" type="ORF">M9H77_26995</name>
</gene>
<proteinExistence type="predicted"/>
<sequence length="465" mass="52415">MMVFLSPKRRPSKSIDEGRGIDEIHQGCQQFVKEYMERGSGFPILELETNILYEILSRLPLRSILACRCVCKTFLKILKDDPFFIQLHLARARTTVNLVLEGCVYDQSWLVFSMFDLDQGFRASCSIDCQHSSCRPGNPFSPARAWQNAEFCILNRRTALVGECNGLLCLYSDLSSQPLYVICNPVLGEYLPLPYLSPSTTPVVSYFNISGFGFSESGEYKVIHFASLKSVDPLTSLPSRKMVVDIGTLSSGLWRRISDAPCPKIRGSFDSLLNGSLHWITNSHKPAELLCSLNLESENFMSLPPPSHFNLDFMNKISGTNVGVLGGSLCLCYVKEKSHFEAWVMKDYGVKESWMKQFSIDIAFYSGLRRVDFYKPLKFLSNGELWLQQSFNCLISYNPQTGTFKDFEVPEHLSNGIIQGHQGPTLHSGVILHYPTLISLQNAVKGKNLTVVKYGKDRRTKVFLA</sequence>
<comment type="caution">
    <text evidence="1">The sequence shown here is derived from an EMBL/GenBank/DDBJ whole genome shotgun (WGS) entry which is preliminary data.</text>
</comment>
<dbReference type="Proteomes" id="UP001060085">
    <property type="component" value="Linkage Group LG06"/>
</dbReference>
<evidence type="ECO:0000313" key="1">
    <source>
        <dbReference type="EMBL" id="KAI5658202.1"/>
    </source>
</evidence>
<dbReference type="EMBL" id="CM044706">
    <property type="protein sequence ID" value="KAI5658202.1"/>
    <property type="molecule type" value="Genomic_DNA"/>
</dbReference>
<protein>
    <submittedName>
        <fullName evidence="1">Uncharacterized protein</fullName>
    </submittedName>
</protein>
<evidence type="ECO:0000313" key="2">
    <source>
        <dbReference type="Proteomes" id="UP001060085"/>
    </source>
</evidence>
<accession>A0ACC0ADY5</accession>
<reference evidence="2" key="1">
    <citation type="journal article" date="2023" name="Nat. Plants">
        <title>Single-cell RNA sequencing provides a high-resolution roadmap for understanding the multicellular compartmentation of specialized metabolism.</title>
        <authorList>
            <person name="Sun S."/>
            <person name="Shen X."/>
            <person name="Li Y."/>
            <person name="Li Y."/>
            <person name="Wang S."/>
            <person name="Li R."/>
            <person name="Zhang H."/>
            <person name="Shen G."/>
            <person name="Guo B."/>
            <person name="Wei J."/>
            <person name="Xu J."/>
            <person name="St-Pierre B."/>
            <person name="Chen S."/>
            <person name="Sun C."/>
        </authorList>
    </citation>
    <scope>NUCLEOTIDE SEQUENCE [LARGE SCALE GENOMIC DNA]</scope>
</reference>
<keyword evidence="2" id="KW-1185">Reference proteome</keyword>
<organism evidence="1 2">
    <name type="scientific">Catharanthus roseus</name>
    <name type="common">Madagascar periwinkle</name>
    <name type="synonym">Vinca rosea</name>
    <dbReference type="NCBI Taxonomy" id="4058"/>
    <lineage>
        <taxon>Eukaryota</taxon>
        <taxon>Viridiplantae</taxon>
        <taxon>Streptophyta</taxon>
        <taxon>Embryophyta</taxon>
        <taxon>Tracheophyta</taxon>
        <taxon>Spermatophyta</taxon>
        <taxon>Magnoliopsida</taxon>
        <taxon>eudicotyledons</taxon>
        <taxon>Gunneridae</taxon>
        <taxon>Pentapetalae</taxon>
        <taxon>asterids</taxon>
        <taxon>lamiids</taxon>
        <taxon>Gentianales</taxon>
        <taxon>Apocynaceae</taxon>
        <taxon>Rauvolfioideae</taxon>
        <taxon>Vinceae</taxon>
        <taxon>Catharanthinae</taxon>
        <taxon>Catharanthus</taxon>
    </lineage>
</organism>